<feature type="region of interest" description="Disordered" evidence="15">
    <location>
        <begin position="273"/>
        <end position="292"/>
    </location>
</feature>
<evidence type="ECO:0000256" key="2">
    <source>
        <dbReference type="ARBA" id="ARBA00009170"/>
    </source>
</evidence>
<proteinExistence type="inferred from homology"/>
<dbReference type="SFLD" id="SFLDG01180">
    <property type="entry name" value="SUF1"/>
    <property type="match status" value="1"/>
</dbReference>
<keyword evidence="5 16" id="KW-0812">Transmembrane</keyword>
<evidence type="ECO:0000313" key="20">
    <source>
        <dbReference type="Proteomes" id="UP001623349"/>
    </source>
</evidence>
<feature type="domain" description="Metaxin glutathione S-transferase" evidence="18">
    <location>
        <begin position="169"/>
        <end position="212"/>
    </location>
</feature>
<evidence type="ECO:0000313" key="19">
    <source>
        <dbReference type="EMBL" id="GAB1287732.1"/>
    </source>
</evidence>
<feature type="transmembrane region" description="Helical" evidence="16">
    <location>
        <begin position="247"/>
        <end position="269"/>
    </location>
</feature>
<keyword evidence="7" id="KW-0832">Ubl conjugation</keyword>
<evidence type="ECO:0000259" key="17">
    <source>
        <dbReference type="Pfam" id="PF10568"/>
    </source>
</evidence>
<keyword evidence="6 14" id="KW-1000">Mitochondrion outer membrane</keyword>
<evidence type="ECO:0000256" key="13">
    <source>
        <dbReference type="ARBA" id="ARBA00046575"/>
    </source>
</evidence>
<dbReference type="SFLD" id="SFLDS00019">
    <property type="entry name" value="Glutathione_Transferase_(cytos"/>
    <property type="match status" value="1"/>
</dbReference>
<keyword evidence="10" id="KW-0496">Mitochondrion</keyword>
<dbReference type="InterPro" id="IPR019564">
    <property type="entry name" value="Sam37/metaxin_N"/>
</dbReference>
<evidence type="ECO:0000256" key="5">
    <source>
        <dbReference type="ARBA" id="ARBA00022692"/>
    </source>
</evidence>
<keyword evidence="4" id="KW-1017">Isopeptide bond</keyword>
<evidence type="ECO:0000256" key="3">
    <source>
        <dbReference type="ARBA" id="ARBA00022448"/>
    </source>
</evidence>
<evidence type="ECO:0000256" key="15">
    <source>
        <dbReference type="SAM" id="MobiDB-lite"/>
    </source>
</evidence>
<comment type="subunit">
    <text evidence="13">Interacts with MTX2/metaxin-2. Associates with the mitochondrial contact site and cristae organizing system (MICOS) complex, composed of at least MICOS10/MIC10, CHCHD3/MIC19, CHCHD6/MIC25, APOOL/MIC27, IMMT/MIC60, APOO/MIC23/MIC26 and QIL1/MIC13. This complex was also known under the names MINOS or MitOS complex. The MICOS complex associates with mitochondrial outer membrane proteins SAMM50, MTX1 and MTX2 (together described as components of the mitochondrial outer membrane sorting assembly machinery (SAM) complex) and DNAJC11, mitochondrial inner membrane protein TMEM11 and with HSPA9. The MICOS and SAM complexes together with DNAJC11 are part of a large protein complex spanning both membranes termed the mitochondrial intermembrane space bridging (MIB) complex. Interacts with ARMC1.</text>
</comment>
<organism evidence="19 20">
    <name type="scientific">Apodemus speciosus</name>
    <name type="common">Large Japanese field mouse</name>
    <dbReference type="NCBI Taxonomy" id="105296"/>
    <lineage>
        <taxon>Eukaryota</taxon>
        <taxon>Metazoa</taxon>
        <taxon>Chordata</taxon>
        <taxon>Craniata</taxon>
        <taxon>Vertebrata</taxon>
        <taxon>Euteleostomi</taxon>
        <taxon>Mammalia</taxon>
        <taxon>Eutheria</taxon>
        <taxon>Euarchontoglires</taxon>
        <taxon>Glires</taxon>
        <taxon>Rodentia</taxon>
        <taxon>Myomorpha</taxon>
        <taxon>Muroidea</taxon>
        <taxon>Muridae</taxon>
        <taxon>Murinae</taxon>
        <taxon>Apodemus</taxon>
    </lineage>
</organism>
<evidence type="ECO:0000256" key="14">
    <source>
        <dbReference type="PIRNR" id="PIRNR038150"/>
    </source>
</evidence>
<reference evidence="19 20" key="1">
    <citation type="submission" date="2024-08" db="EMBL/GenBank/DDBJ databases">
        <title>The draft genome of Apodemus speciosus.</title>
        <authorList>
            <person name="Nabeshima K."/>
            <person name="Suzuki S."/>
            <person name="Onuma M."/>
        </authorList>
    </citation>
    <scope>NUCLEOTIDE SEQUENCE [LARGE SCALE GENOMIC DNA]</scope>
    <source>
        <strain evidence="19">IB14-021</strain>
    </source>
</reference>
<dbReference type="InterPro" id="IPR017410">
    <property type="entry name" value="Metaxin1/3"/>
</dbReference>
<keyword evidence="11 16" id="KW-0472">Membrane</keyword>
<evidence type="ECO:0000259" key="18">
    <source>
        <dbReference type="Pfam" id="PF17171"/>
    </source>
</evidence>
<evidence type="ECO:0000256" key="6">
    <source>
        <dbReference type="ARBA" id="ARBA00022787"/>
    </source>
</evidence>
<dbReference type="PANTHER" id="PTHR12289">
    <property type="entry name" value="METAXIN RELATED"/>
    <property type="match status" value="1"/>
</dbReference>
<evidence type="ECO:0000256" key="12">
    <source>
        <dbReference type="ARBA" id="ARBA00037753"/>
    </source>
</evidence>
<comment type="function">
    <text evidence="12">Involved in transport of proteins into the mitochondrion. Essential for embryonic development.</text>
</comment>
<keyword evidence="8" id="KW-0653">Protein transport</keyword>
<keyword evidence="3" id="KW-0813">Transport</keyword>
<evidence type="ECO:0000256" key="11">
    <source>
        <dbReference type="ARBA" id="ARBA00023136"/>
    </source>
</evidence>
<dbReference type="EMBL" id="BAAFST010000003">
    <property type="protein sequence ID" value="GAB1287732.1"/>
    <property type="molecule type" value="Genomic_DNA"/>
</dbReference>
<evidence type="ECO:0000256" key="10">
    <source>
        <dbReference type="ARBA" id="ARBA00023128"/>
    </source>
</evidence>
<dbReference type="Proteomes" id="UP001623349">
    <property type="component" value="Unassembled WGS sequence"/>
</dbReference>
<dbReference type="InterPro" id="IPR033468">
    <property type="entry name" value="Metaxin_GST"/>
</dbReference>
<dbReference type="PIRSF" id="PIRSF038150">
    <property type="entry name" value="Metaxin"/>
    <property type="match status" value="1"/>
</dbReference>
<gene>
    <name evidence="19" type="ORF">APTSU1_000296200</name>
</gene>
<comment type="subcellular location">
    <subcellularLocation>
        <location evidence="1 14">Mitochondrion outer membrane</location>
    </subcellularLocation>
</comment>
<dbReference type="PANTHER" id="PTHR12289:SF34">
    <property type="entry name" value="METAXIN-1"/>
    <property type="match status" value="1"/>
</dbReference>
<feature type="domain" description="Mitochondrial outer membrane transport complex Sam37/metaxin N-terminal" evidence="17">
    <location>
        <begin position="23"/>
        <end position="144"/>
    </location>
</feature>
<comment type="caution">
    <text evidence="19">The sequence shown here is derived from an EMBL/GenBank/DDBJ whole genome shotgun (WGS) entry which is preliminary data.</text>
</comment>
<comment type="similarity">
    <text evidence="2 14">Belongs to the metaxin family.</text>
</comment>
<evidence type="ECO:0000256" key="1">
    <source>
        <dbReference type="ARBA" id="ARBA00004294"/>
    </source>
</evidence>
<keyword evidence="20" id="KW-1185">Reference proteome</keyword>
<sequence>MAAPMELFCWSGGWGLPSVDLDSLAVLTYTRFTGAPLTVHKISNPWQSPSGTLPALRTSNGKVITAPHKIITHLRKEKYNADYDLSARQGADTLAFMSLLEEKLLPVLIHTFWIDAKNYVEVTRKWYAEAMPFPLNFFLPGRMQRQYMERLQLLCGEHKSESEEELEKENPASLDAFVFSHLVLLLQAKLPSGKLQAHLRGLHNLCVYCTHILNLYFPRDGAEAPLPRQTQAGPEAEEEPYRRRTQILSVLAGLAAMVGYALLSGIVSIQRTSPARAPGPRALGLAEEEEED</sequence>
<keyword evidence="9 16" id="KW-1133">Transmembrane helix</keyword>
<dbReference type="CDD" id="cd03078">
    <property type="entry name" value="GST_N_Metaxin1_like"/>
    <property type="match status" value="1"/>
</dbReference>
<dbReference type="Pfam" id="PF17171">
    <property type="entry name" value="GST_C_6"/>
    <property type="match status" value="1"/>
</dbReference>
<evidence type="ECO:0000256" key="4">
    <source>
        <dbReference type="ARBA" id="ARBA00022499"/>
    </source>
</evidence>
<evidence type="ECO:0000256" key="16">
    <source>
        <dbReference type="SAM" id="Phobius"/>
    </source>
</evidence>
<name>A0ABQ0EL18_APOSI</name>
<protein>
    <recommendedName>
        <fullName evidence="14">Metaxin</fullName>
    </recommendedName>
</protein>
<dbReference type="Pfam" id="PF10568">
    <property type="entry name" value="Tom37"/>
    <property type="match status" value="1"/>
</dbReference>
<dbReference type="InterPro" id="IPR040079">
    <property type="entry name" value="Glutathione_S-Trfase"/>
</dbReference>
<evidence type="ECO:0000256" key="8">
    <source>
        <dbReference type="ARBA" id="ARBA00022927"/>
    </source>
</evidence>
<dbReference type="InterPro" id="IPR050931">
    <property type="entry name" value="Mito_Protein_Transport_Metaxin"/>
</dbReference>
<evidence type="ECO:0000256" key="7">
    <source>
        <dbReference type="ARBA" id="ARBA00022843"/>
    </source>
</evidence>
<evidence type="ECO:0000256" key="9">
    <source>
        <dbReference type="ARBA" id="ARBA00022989"/>
    </source>
</evidence>
<accession>A0ABQ0EL18</accession>